<dbReference type="HOGENOM" id="CLU_2009421_0_0_1"/>
<dbReference type="AlphaFoldDB" id="A0A0C9YHD9"/>
<dbReference type="EMBL" id="KN833868">
    <property type="protein sequence ID" value="KIK16031.1"/>
    <property type="molecule type" value="Genomic_DNA"/>
</dbReference>
<proteinExistence type="predicted"/>
<organism evidence="1 2">
    <name type="scientific">Pisolithus microcarpus 441</name>
    <dbReference type="NCBI Taxonomy" id="765257"/>
    <lineage>
        <taxon>Eukaryota</taxon>
        <taxon>Fungi</taxon>
        <taxon>Dikarya</taxon>
        <taxon>Basidiomycota</taxon>
        <taxon>Agaricomycotina</taxon>
        <taxon>Agaricomycetes</taxon>
        <taxon>Agaricomycetidae</taxon>
        <taxon>Boletales</taxon>
        <taxon>Sclerodermatineae</taxon>
        <taxon>Pisolithaceae</taxon>
        <taxon>Pisolithus</taxon>
    </lineage>
</organism>
<protein>
    <submittedName>
        <fullName evidence="1">Uncharacterized protein</fullName>
    </submittedName>
</protein>
<gene>
    <name evidence="1" type="ORF">PISMIDRAFT_114049</name>
</gene>
<accession>A0A0C9YHD9</accession>
<dbReference type="Pfam" id="PF03321">
    <property type="entry name" value="GH3"/>
    <property type="match status" value="1"/>
</dbReference>
<dbReference type="Proteomes" id="UP000054018">
    <property type="component" value="Unassembled WGS sequence"/>
</dbReference>
<dbReference type="OrthoDB" id="10004661at2759"/>
<reference evidence="2" key="2">
    <citation type="submission" date="2015-01" db="EMBL/GenBank/DDBJ databases">
        <title>Evolutionary Origins and Diversification of the Mycorrhizal Mutualists.</title>
        <authorList>
            <consortium name="DOE Joint Genome Institute"/>
            <consortium name="Mycorrhizal Genomics Consortium"/>
            <person name="Kohler A."/>
            <person name="Kuo A."/>
            <person name="Nagy L.G."/>
            <person name="Floudas D."/>
            <person name="Copeland A."/>
            <person name="Barry K.W."/>
            <person name="Cichocki N."/>
            <person name="Veneault-Fourrey C."/>
            <person name="LaButti K."/>
            <person name="Lindquist E.A."/>
            <person name="Lipzen A."/>
            <person name="Lundell T."/>
            <person name="Morin E."/>
            <person name="Murat C."/>
            <person name="Riley R."/>
            <person name="Ohm R."/>
            <person name="Sun H."/>
            <person name="Tunlid A."/>
            <person name="Henrissat B."/>
            <person name="Grigoriev I.V."/>
            <person name="Hibbett D.S."/>
            <person name="Martin F."/>
        </authorList>
    </citation>
    <scope>NUCLEOTIDE SEQUENCE [LARGE SCALE GENOMIC DNA]</scope>
    <source>
        <strain evidence="2">441</strain>
    </source>
</reference>
<keyword evidence="2" id="KW-1185">Reference proteome</keyword>
<sequence length="124" mass="14425">LRFGGTQLETINPWFTTTCRDLCCAIHDQWNDFIRCIETGVIPDLEGIDQVKDNIQRFLQPNPDRAEELCKIGKATETPGWLRQIRPELHSLLLQNVQACCTRQHLFNVPLHPVQSHVIRHMRE</sequence>
<feature type="non-terminal residue" evidence="1">
    <location>
        <position position="124"/>
    </location>
</feature>
<evidence type="ECO:0000313" key="1">
    <source>
        <dbReference type="EMBL" id="KIK16031.1"/>
    </source>
</evidence>
<reference evidence="1 2" key="1">
    <citation type="submission" date="2014-04" db="EMBL/GenBank/DDBJ databases">
        <authorList>
            <consortium name="DOE Joint Genome Institute"/>
            <person name="Kuo A."/>
            <person name="Kohler A."/>
            <person name="Costa M.D."/>
            <person name="Nagy L.G."/>
            <person name="Floudas D."/>
            <person name="Copeland A."/>
            <person name="Barry K.W."/>
            <person name="Cichocki N."/>
            <person name="Veneault-Fourrey C."/>
            <person name="LaButti K."/>
            <person name="Lindquist E.A."/>
            <person name="Lipzen A."/>
            <person name="Lundell T."/>
            <person name="Morin E."/>
            <person name="Murat C."/>
            <person name="Sun H."/>
            <person name="Tunlid A."/>
            <person name="Henrissat B."/>
            <person name="Grigoriev I.V."/>
            <person name="Hibbett D.S."/>
            <person name="Martin F."/>
            <person name="Nordberg H.P."/>
            <person name="Cantor M.N."/>
            <person name="Hua S.X."/>
        </authorList>
    </citation>
    <scope>NUCLEOTIDE SEQUENCE [LARGE SCALE GENOMIC DNA]</scope>
    <source>
        <strain evidence="1 2">441</strain>
    </source>
</reference>
<evidence type="ECO:0000313" key="2">
    <source>
        <dbReference type="Proteomes" id="UP000054018"/>
    </source>
</evidence>
<name>A0A0C9YHD9_9AGAM</name>